<dbReference type="PANTHER" id="PTHR45436:SF3">
    <property type="entry name" value="SENSOR HISTIDINE KINASE HPRS"/>
    <property type="match status" value="1"/>
</dbReference>
<dbReference type="SUPFAM" id="SSF47384">
    <property type="entry name" value="Homodimeric domain of signal transducing histidine kinase"/>
    <property type="match status" value="1"/>
</dbReference>
<dbReference type="RefSeq" id="WP_003113318.1">
    <property type="nucleotide sequence ID" value="NZ_AP040361.1"/>
</dbReference>
<keyword evidence="12 14" id="KW-0902">Two-component regulatory system</keyword>
<evidence type="ECO:0000313" key="19">
    <source>
        <dbReference type="Proteomes" id="UP000194857"/>
    </source>
</evidence>
<reference evidence="17" key="2">
    <citation type="submission" date="2020-01" db="EMBL/GenBank/DDBJ databases">
        <title>Bacteria Cultured from War Wounds Associated with the Conflict in Eastern Ukraine.</title>
        <authorList>
            <person name="Snesrud E."/>
            <person name="Galac M.R."/>
            <person name="Mc Gann P."/>
            <person name="Valentine K."/>
            <person name="Viacheslav K."/>
        </authorList>
    </citation>
    <scope>NUCLEOTIDE SEQUENCE</scope>
    <source>
        <strain evidence="17">VNMU148</strain>
    </source>
</reference>
<keyword evidence="7 14" id="KW-0812">Transmembrane</keyword>
<evidence type="ECO:0000256" key="14">
    <source>
        <dbReference type="RuleBase" id="RU364088"/>
    </source>
</evidence>
<evidence type="ECO:0000256" key="13">
    <source>
        <dbReference type="ARBA" id="ARBA00023136"/>
    </source>
</evidence>
<evidence type="ECO:0000256" key="11">
    <source>
        <dbReference type="ARBA" id="ARBA00022989"/>
    </source>
</evidence>
<keyword evidence="4 14" id="KW-0997">Cell inner membrane</keyword>
<dbReference type="Proteomes" id="UP000194857">
    <property type="component" value="Unassembled WGS sequence"/>
</dbReference>
<keyword evidence="8 14" id="KW-0547">Nucleotide-binding</keyword>
<evidence type="ECO:0000256" key="10">
    <source>
        <dbReference type="ARBA" id="ARBA00022840"/>
    </source>
</evidence>
<dbReference type="EMBL" id="WXZT01000006">
    <property type="protein sequence ID" value="MZZ12684.1"/>
    <property type="molecule type" value="Genomic_DNA"/>
</dbReference>
<dbReference type="Proteomes" id="UP000644192">
    <property type="component" value="Unassembled WGS sequence"/>
</dbReference>
<evidence type="ECO:0000256" key="1">
    <source>
        <dbReference type="ARBA" id="ARBA00000085"/>
    </source>
</evidence>
<dbReference type="CDD" id="cd00075">
    <property type="entry name" value="HATPase"/>
    <property type="match status" value="1"/>
</dbReference>
<keyword evidence="13 14" id="KW-0472">Membrane</keyword>
<keyword evidence="6 14" id="KW-0808">Transferase</keyword>
<dbReference type="InterPro" id="IPR036890">
    <property type="entry name" value="HATPase_C_sf"/>
</dbReference>
<comment type="function">
    <text evidence="14">Member of a two-component regulatory system.</text>
</comment>
<keyword evidence="5" id="KW-0597">Phosphoprotein</keyword>
<evidence type="ECO:0000259" key="15">
    <source>
        <dbReference type="PROSITE" id="PS50109"/>
    </source>
</evidence>
<gene>
    <name evidence="18" type="ORF">CAZ10_13660</name>
    <name evidence="17" type="ORF">GUL26_10535</name>
</gene>
<keyword evidence="10 14" id="KW-0067">ATP-binding</keyword>
<dbReference type="SMART" id="SM00387">
    <property type="entry name" value="HATPase_c"/>
    <property type="match status" value="1"/>
</dbReference>
<proteinExistence type="predicted"/>
<keyword evidence="11 14" id="KW-1133">Transmembrane helix</keyword>
<dbReference type="InterPro" id="IPR003594">
    <property type="entry name" value="HATPase_dom"/>
</dbReference>
<dbReference type="CDD" id="cd00082">
    <property type="entry name" value="HisKA"/>
    <property type="match status" value="1"/>
</dbReference>
<dbReference type="Gene3D" id="3.30.565.10">
    <property type="entry name" value="Histidine kinase-like ATPase, C-terminal domain"/>
    <property type="match status" value="1"/>
</dbReference>
<dbReference type="NCBIfam" id="TIGR01386">
    <property type="entry name" value="cztS_silS_copS"/>
    <property type="match status" value="1"/>
</dbReference>
<dbReference type="PANTHER" id="PTHR45436">
    <property type="entry name" value="SENSOR HISTIDINE KINASE YKOH"/>
    <property type="match status" value="1"/>
</dbReference>
<keyword evidence="9 14" id="KW-0418">Kinase</keyword>
<dbReference type="PROSITE" id="PS50885">
    <property type="entry name" value="HAMP"/>
    <property type="match status" value="1"/>
</dbReference>
<reference evidence="18 19" key="1">
    <citation type="submission" date="2017-05" db="EMBL/GenBank/DDBJ databases">
        <authorList>
            <person name="Song R."/>
            <person name="Chenine A.L."/>
            <person name="Ruprecht R.M."/>
        </authorList>
    </citation>
    <scope>NUCLEOTIDE SEQUENCE [LARGE SCALE GENOMIC DNA]</scope>
    <source>
        <strain evidence="18 19">S567_C10_BS</strain>
    </source>
</reference>
<dbReference type="PROSITE" id="PS50109">
    <property type="entry name" value="HIS_KIN"/>
    <property type="match status" value="1"/>
</dbReference>
<dbReference type="Gene3D" id="1.10.287.130">
    <property type="match status" value="1"/>
</dbReference>
<evidence type="ECO:0000256" key="2">
    <source>
        <dbReference type="ARBA" id="ARBA00004533"/>
    </source>
</evidence>
<evidence type="ECO:0000259" key="16">
    <source>
        <dbReference type="PROSITE" id="PS50885"/>
    </source>
</evidence>
<dbReference type="InterPro" id="IPR003660">
    <property type="entry name" value="HAMP_dom"/>
</dbReference>
<feature type="transmembrane region" description="Helical" evidence="14">
    <location>
        <begin position="171"/>
        <end position="194"/>
    </location>
</feature>
<feature type="domain" description="HAMP" evidence="16">
    <location>
        <begin position="195"/>
        <end position="248"/>
    </location>
</feature>
<organism evidence="18 19">
    <name type="scientific">Pseudomonas aeruginosa</name>
    <dbReference type="NCBI Taxonomy" id="287"/>
    <lineage>
        <taxon>Bacteria</taxon>
        <taxon>Pseudomonadati</taxon>
        <taxon>Pseudomonadota</taxon>
        <taxon>Gammaproteobacteria</taxon>
        <taxon>Pseudomonadales</taxon>
        <taxon>Pseudomonadaceae</taxon>
        <taxon>Pseudomonas</taxon>
    </lineage>
</organism>
<sequence length="472" mass="51878">MTPPGRLSLRLALLVGALGALLALALGAMAHWNLGRELEARERENLQLKLEQIRHSLEDDLDLRSDPAVQAHALQDQLVAHSGLHLSILDSRSGQPLMSFGDQAAASVAANRALLARLQADARQPVFQSWSTGNDQRLLSIGASMRMKNGTPVQVLLSSERNADERLLDGFLRATLLALPFLLPLIALAAWWVVRAGLEPLNRFRRVAAQVSPQDLSYRIPEQNLPRELDSLARSFNHMLGRLEDGVRQLSQFSDDLAHELRAPICNLLVRNQVLLSQHRDGAAYREALESNAEELERLSRIVTDMLFLVQVDNPAIQAQFGCVALHEQAAKVIDLYEMVAEDKGVELRLSGNGFAHGDNLMIQRAISNLVSNAVRHTPQGGRIDVRIGERAGHTEVRVSNDGPGIPPEYLPHLFERFYRRAGRQTGAQAGTGLGLAIVQSIMAYHGGRAEAESVPQQKTHLRLLFPSTGAA</sequence>
<dbReference type="GO" id="GO:0005886">
    <property type="term" value="C:plasma membrane"/>
    <property type="evidence" value="ECO:0007669"/>
    <property type="project" value="UniProtKB-SubCell"/>
</dbReference>
<accession>A0A0C7CWG4</accession>
<dbReference type="AlphaFoldDB" id="A0A0C7CWG4"/>
<comment type="subcellular location">
    <subcellularLocation>
        <location evidence="2 14">Cell inner membrane</location>
    </subcellularLocation>
</comment>
<dbReference type="FunFam" id="3.30.565.10:FF:000006">
    <property type="entry name" value="Sensor histidine kinase WalK"/>
    <property type="match status" value="1"/>
</dbReference>
<dbReference type="SUPFAM" id="SSF55874">
    <property type="entry name" value="ATPase domain of HSP90 chaperone/DNA topoisomerase II/histidine kinase"/>
    <property type="match status" value="1"/>
</dbReference>
<dbReference type="SMR" id="A0A0C7CWG4"/>
<dbReference type="InterPro" id="IPR050428">
    <property type="entry name" value="TCS_sensor_his_kinase"/>
</dbReference>
<dbReference type="EC" id="2.7.13.3" evidence="14"/>
<dbReference type="Pfam" id="PF00512">
    <property type="entry name" value="HisKA"/>
    <property type="match status" value="1"/>
</dbReference>
<dbReference type="InterPro" id="IPR004358">
    <property type="entry name" value="Sig_transdc_His_kin-like_C"/>
</dbReference>
<evidence type="ECO:0000256" key="7">
    <source>
        <dbReference type="ARBA" id="ARBA00022692"/>
    </source>
</evidence>
<dbReference type="InterPro" id="IPR036097">
    <property type="entry name" value="HisK_dim/P_sf"/>
</dbReference>
<dbReference type="GO" id="GO:0005524">
    <property type="term" value="F:ATP binding"/>
    <property type="evidence" value="ECO:0007669"/>
    <property type="project" value="UniProtKB-KW"/>
</dbReference>
<dbReference type="Pfam" id="PF00672">
    <property type="entry name" value="HAMP"/>
    <property type="match status" value="1"/>
</dbReference>
<comment type="catalytic activity">
    <reaction evidence="1 14">
        <text>ATP + protein L-histidine = ADP + protein N-phospho-L-histidine.</text>
        <dbReference type="EC" id="2.7.13.3"/>
    </reaction>
</comment>
<evidence type="ECO:0000256" key="9">
    <source>
        <dbReference type="ARBA" id="ARBA00022777"/>
    </source>
</evidence>
<evidence type="ECO:0000256" key="8">
    <source>
        <dbReference type="ARBA" id="ARBA00022741"/>
    </source>
</evidence>
<dbReference type="InterPro" id="IPR005467">
    <property type="entry name" value="His_kinase_dom"/>
</dbReference>
<dbReference type="SMART" id="SM00388">
    <property type="entry name" value="HisKA"/>
    <property type="match status" value="1"/>
</dbReference>
<feature type="domain" description="Histidine kinase" evidence="15">
    <location>
        <begin position="256"/>
        <end position="470"/>
    </location>
</feature>
<evidence type="ECO:0000313" key="17">
    <source>
        <dbReference type="EMBL" id="MZZ12684.1"/>
    </source>
</evidence>
<evidence type="ECO:0000256" key="3">
    <source>
        <dbReference type="ARBA" id="ARBA00022475"/>
    </source>
</evidence>
<protein>
    <recommendedName>
        <fullName evidence="14">Sensor protein</fullName>
        <ecNumber evidence="14">2.7.13.3</ecNumber>
    </recommendedName>
</protein>
<evidence type="ECO:0000313" key="18">
    <source>
        <dbReference type="EMBL" id="OTI61743.1"/>
    </source>
</evidence>
<dbReference type="Gene3D" id="6.10.340.10">
    <property type="match status" value="1"/>
</dbReference>
<dbReference type="CDD" id="cd06225">
    <property type="entry name" value="HAMP"/>
    <property type="match status" value="1"/>
</dbReference>
<comment type="caution">
    <text evidence="18">The sequence shown here is derived from an EMBL/GenBank/DDBJ whole genome shotgun (WGS) entry which is preliminary data.</text>
</comment>
<dbReference type="InterPro" id="IPR003661">
    <property type="entry name" value="HisK_dim/P_dom"/>
</dbReference>
<evidence type="ECO:0000256" key="6">
    <source>
        <dbReference type="ARBA" id="ARBA00022679"/>
    </source>
</evidence>
<evidence type="ECO:0000256" key="12">
    <source>
        <dbReference type="ARBA" id="ARBA00023012"/>
    </source>
</evidence>
<name>A0A0C7CWG4_PSEAI</name>
<accession>A0A1S1C911</accession>
<keyword evidence="3 14" id="KW-1003">Cell membrane</keyword>
<dbReference type="EMBL" id="NFFZ01000006">
    <property type="protein sequence ID" value="OTI61743.1"/>
    <property type="molecule type" value="Genomic_DNA"/>
</dbReference>
<dbReference type="SUPFAM" id="SSF158472">
    <property type="entry name" value="HAMP domain-like"/>
    <property type="match status" value="1"/>
</dbReference>
<dbReference type="PRINTS" id="PR00344">
    <property type="entry name" value="BCTRLSENSOR"/>
</dbReference>
<evidence type="ECO:0000256" key="4">
    <source>
        <dbReference type="ARBA" id="ARBA00022519"/>
    </source>
</evidence>
<dbReference type="SMART" id="SM00304">
    <property type="entry name" value="HAMP"/>
    <property type="match status" value="1"/>
</dbReference>
<dbReference type="InterPro" id="IPR006290">
    <property type="entry name" value="CztS_silS_copS"/>
</dbReference>
<dbReference type="GO" id="GO:0000155">
    <property type="term" value="F:phosphorelay sensor kinase activity"/>
    <property type="evidence" value="ECO:0007669"/>
    <property type="project" value="InterPro"/>
</dbReference>
<evidence type="ECO:0000256" key="5">
    <source>
        <dbReference type="ARBA" id="ARBA00022553"/>
    </source>
</evidence>
<dbReference type="Pfam" id="PF02518">
    <property type="entry name" value="HATPase_c"/>
    <property type="match status" value="1"/>
</dbReference>